<dbReference type="AlphaFoldDB" id="A0A8X7VAD1"/>
<comment type="caution">
    <text evidence="2">The sequence shown here is derived from an EMBL/GenBank/DDBJ whole genome shotgun (WGS) entry which is preliminary data.</text>
</comment>
<evidence type="ECO:0000313" key="2">
    <source>
        <dbReference type="EMBL" id="KAG2307086.1"/>
    </source>
</evidence>
<feature type="region of interest" description="Disordered" evidence="1">
    <location>
        <begin position="47"/>
        <end position="110"/>
    </location>
</feature>
<gene>
    <name evidence="2" type="ORF">Bca52824_026834</name>
</gene>
<evidence type="ECO:0000256" key="1">
    <source>
        <dbReference type="SAM" id="MobiDB-lite"/>
    </source>
</evidence>
<feature type="compositionally biased region" description="Basic and acidic residues" evidence="1">
    <location>
        <begin position="64"/>
        <end position="78"/>
    </location>
</feature>
<keyword evidence="3" id="KW-1185">Reference proteome</keyword>
<reference evidence="2 3" key="1">
    <citation type="submission" date="2020-02" db="EMBL/GenBank/DDBJ databases">
        <authorList>
            <person name="Ma Q."/>
            <person name="Huang Y."/>
            <person name="Song X."/>
            <person name="Pei D."/>
        </authorList>
    </citation>
    <scope>NUCLEOTIDE SEQUENCE [LARGE SCALE GENOMIC DNA]</scope>
    <source>
        <strain evidence="2">Sxm20200214</strain>
        <tissue evidence="2">Leaf</tissue>
    </source>
</reference>
<organism evidence="2 3">
    <name type="scientific">Brassica carinata</name>
    <name type="common">Ethiopian mustard</name>
    <name type="synonym">Abyssinian cabbage</name>
    <dbReference type="NCBI Taxonomy" id="52824"/>
    <lineage>
        <taxon>Eukaryota</taxon>
        <taxon>Viridiplantae</taxon>
        <taxon>Streptophyta</taxon>
        <taxon>Embryophyta</taxon>
        <taxon>Tracheophyta</taxon>
        <taxon>Spermatophyta</taxon>
        <taxon>Magnoliopsida</taxon>
        <taxon>eudicotyledons</taxon>
        <taxon>Gunneridae</taxon>
        <taxon>Pentapetalae</taxon>
        <taxon>rosids</taxon>
        <taxon>malvids</taxon>
        <taxon>Brassicales</taxon>
        <taxon>Brassicaceae</taxon>
        <taxon>Brassiceae</taxon>
        <taxon>Brassica</taxon>
    </lineage>
</organism>
<sequence length="362" mass="36544">MGRKSEAEIEAEKQKLAARHTAQFGKVLGSQPGSEEERRQQALAMLGKAKKDGKRVVADNSEADGAHKQAKRDGKRTAVGDSVTDGANKQAPPKRAKAPRNSSSIRYGAAARPSRDYAARLASPAAAAAGEAGAGGQFAADGAAGARPAQGPAAVRWSLQATGAAGARPSARIGAAGARPARVSAAGRASLLPPLPPLAACLLPPAPGSRVPLARPVRCLCRQSVPPLKSGAAGAKKLRPAEPLQVMRRARPAPPPAAAPGARPVPLAPGQPAYRPGKVMRSAAGARPEGRCLPPGARPVVRFAAAGRLGGLPSALLAAASRVKAAFIASGAEGLRRRQAGCCRYVAGARACHDARPAAAAA</sequence>
<dbReference type="Proteomes" id="UP000886595">
    <property type="component" value="Unassembled WGS sequence"/>
</dbReference>
<accession>A0A8X7VAD1</accession>
<name>A0A8X7VAD1_BRACI</name>
<feature type="region of interest" description="Disordered" evidence="1">
    <location>
        <begin position="251"/>
        <end position="272"/>
    </location>
</feature>
<protein>
    <submittedName>
        <fullName evidence="2">Uncharacterized protein</fullName>
    </submittedName>
</protein>
<dbReference type="EMBL" id="JAAMPC010000006">
    <property type="protein sequence ID" value="KAG2307086.1"/>
    <property type="molecule type" value="Genomic_DNA"/>
</dbReference>
<evidence type="ECO:0000313" key="3">
    <source>
        <dbReference type="Proteomes" id="UP000886595"/>
    </source>
</evidence>
<proteinExistence type="predicted"/>